<dbReference type="InterPro" id="IPR000697">
    <property type="entry name" value="WH1/EVH1_dom"/>
</dbReference>
<dbReference type="PANTHER" id="PTHR11202:SF22">
    <property type="entry name" value="PROTEIN ENABLED"/>
    <property type="match status" value="1"/>
</dbReference>
<feature type="compositionally biased region" description="Pro residues" evidence="9">
    <location>
        <begin position="216"/>
        <end position="240"/>
    </location>
</feature>
<keyword evidence="6" id="KW-0009">Actin-binding</keyword>
<evidence type="ECO:0000256" key="1">
    <source>
        <dbReference type="ARBA" id="ARBA00004245"/>
    </source>
</evidence>
<dbReference type="InterPro" id="IPR038023">
    <property type="entry name" value="VASP_sf"/>
</dbReference>
<dbReference type="Gene3D" id="2.30.29.30">
    <property type="entry name" value="Pleckstrin-homology domain (PH domain)/Phosphotyrosine-binding domain (PTB)"/>
    <property type="match status" value="1"/>
</dbReference>
<comment type="subcellular location">
    <subcellularLocation>
        <location evidence="2">Cell projection</location>
        <location evidence="2">Lamellipodium</location>
    </subcellularLocation>
    <subcellularLocation>
        <location evidence="1">Cytoplasm</location>
        <location evidence="1">Cytoskeleton</location>
    </subcellularLocation>
</comment>
<evidence type="ECO:0000256" key="9">
    <source>
        <dbReference type="SAM" id="MobiDB-lite"/>
    </source>
</evidence>
<feature type="domain" description="WH1" evidence="10">
    <location>
        <begin position="1"/>
        <end position="111"/>
    </location>
</feature>
<dbReference type="GeneID" id="100376569"/>
<evidence type="ECO:0000256" key="4">
    <source>
        <dbReference type="ARBA" id="ARBA00022490"/>
    </source>
</evidence>
<evidence type="ECO:0000313" key="11">
    <source>
        <dbReference type="Proteomes" id="UP000694865"/>
    </source>
</evidence>
<evidence type="ECO:0000256" key="8">
    <source>
        <dbReference type="ARBA" id="ARBA00023273"/>
    </source>
</evidence>
<feature type="region of interest" description="Disordered" evidence="9">
    <location>
        <begin position="122"/>
        <end position="147"/>
    </location>
</feature>
<evidence type="ECO:0000256" key="5">
    <source>
        <dbReference type="ARBA" id="ARBA00023036"/>
    </source>
</evidence>
<name>A0ABM0GP15_SACKO</name>
<keyword evidence="5" id="KW-0729">SH3-binding</keyword>
<dbReference type="SUPFAM" id="SSF118370">
    <property type="entry name" value="Vasodilator-stimulated phosphoprotein, VASP, tetramerisation domain"/>
    <property type="match status" value="1"/>
</dbReference>
<protein>
    <submittedName>
        <fullName evidence="12">Protein enabled homolog isoform X1</fullName>
    </submittedName>
</protein>
<evidence type="ECO:0000256" key="7">
    <source>
        <dbReference type="ARBA" id="ARBA00023212"/>
    </source>
</evidence>
<sequence>MSERSICQTWASVMLYDDANKRWTPSGGVQGLSRVHIYHHVQNNTFRVVGRLKSDQSVVINCAILKGLKYNQATPTFHQWRDNKQVYGLNFQSGGDAESFAQSMLLALDALASSLASKPAATTVSSPTIQPTSHTVISSVSSHQNGPVLEDDAMRHEMQPAETRPRYETPVPQPRRPSDSSITGGMTVHTSSTVVSQSPAIPPAPPMPSQTVVAAPPAPPAPPAPTGGIPPPPPPPPPPNLGSSSSGGNASGFAGALAGVSLKKTAKPAEPSPAVTEKTENEREGRGSVSNVAPPLAGMGGMGGMLGEMQAMLARRRAQADASSAASPSGSGRSSPVLNKAASVASASSTATSDVRKPWEKENKVAANKFTASSPSQPTTNGTTNVPSSGSPKMIRRARGGSMSVIQNGLQDSDLERLKQDILTEMRKEIQQAKLEIIEAIRESSSR</sequence>
<proteinExistence type="inferred from homology"/>
<evidence type="ECO:0000313" key="12">
    <source>
        <dbReference type="RefSeq" id="XP_002734199.1"/>
    </source>
</evidence>
<dbReference type="Pfam" id="PF08776">
    <property type="entry name" value="VASP_tetra"/>
    <property type="match status" value="1"/>
</dbReference>
<dbReference type="PROSITE" id="PS50229">
    <property type="entry name" value="WH1"/>
    <property type="match status" value="1"/>
</dbReference>
<feature type="compositionally biased region" description="Basic and acidic residues" evidence="9">
    <location>
        <begin position="354"/>
        <end position="364"/>
    </location>
</feature>
<evidence type="ECO:0000256" key="6">
    <source>
        <dbReference type="ARBA" id="ARBA00023203"/>
    </source>
</evidence>
<feature type="compositionally biased region" description="Low complexity" evidence="9">
    <location>
        <begin position="241"/>
        <end position="259"/>
    </location>
</feature>
<dbReference type="SMART" id="SM00461">
    <property type="entry name" value="WH1"/>
    <property type="match status" value="1"/>
</dbReference>
<dbReference type="Gene3D" id="1.20.5.1160">
    <property type="entry name" value="Vasodilator-stimulated phosphoprotein"/>
    <property type="match status" value="1"/>
</dbReference>
<keyword evidence="4" id="KW-0963">Cytoplasm</keyword>
<gene>
    <name evidence="12" type="primary">LOC100376569</name>
</gene>
<feature type="compositionally biased region" description="Polar residues" evidence="9">
    <location>
        <begin position="370"/>
        <end position="391"/>
    </location>
</feature>
<feature type="compositionally biased region" description="Low complexity" evidence="9">
    <location>
        <begin position="320"/>
        <end position="353"/>
    </location>
</feature>
<feature type="compositionally biased region" description="Polar residues" evidence="9">
    <location>
        <begin position="122"/>
        <end position="131"/>
    </location>
</feature>
<dbReference type="Proteomes" id="UP000694865">
    <property type="component" value="Unplaced"/>
</dbReference>
<keyword evidence="11" id="KW-1185">Reference proteome</keyword>
<feature type="region of interest" description="Disordered" evidence="9">
    <location>
        <begin position="161"/>
        <end position="399"/>
    </location>
</feature>
<evidence type="ECO:0000256" key="2">
    <source>
        <dbReference type="ARBA" id="ARBA00004510"/>
    </source>
</evidence>
<feature type="compositionally biased region" description="Low complexity" evidence="9">
    <location>
        <begin position="187"/>
        <end position="196"/>
    </location>
</feature>
<dbReference type="Pfam" id="PF00568">
    <property type="entry name" value="WH1"/>
    <property type="match status" value="1"/>
</dbReference>
<dbReference type="InterPro" id="IPR014885">
    <property type="entry name" value="VASP_tetra"/>
</dbReference>
<reference evidence="12" key="1">
    <citation type="submission" date="2025-08" db="UniProtKB">
        <authorList>
            <consortium name="RefSeq"/>
        </authorList>
    </citation>
    <scope>IDENTIFICATION</scope>
    <source>
        <tissue evidence="12">Testes</tissue>
    </source>
</reference>
<evidence type="ECO:0000256" key="3">
    <source>
        <dbReference type="ARBA" id="ARBA00009785"/>
    </source>
</evidence>
<dbReference type="RefSeq" id="XP_002734199.1">
    <property type="nucleotide sequence ID" value="XM_002734153.2"/>
</dbReference>
<dbReference type="CDD" id="cd01207">
    <property type="entry name" value="EVH1_Ena_VASP-like"/>
    <property type="match status" value="1"/>
</dbReference>
<accession>A0ABM0GP15</accession>
<organism evidence="11 12">
    <name type="scientific">Saccoglossus kowalevskii</name>
    <name type="common">Acorn worm</name>
    <dbReference type="NCBI Taxonomy" id="10224"/>
    <lineage>
        <taxon>Eukaryota</taxon>
        <taxon>Metazoa</taxon>
        <taxon>Hemichordata</taxon>
        <taxon>Enteropneusta</taxon>
        <taxon>Harrimaniidae</taxon>
        <taxon>Saccoglossus</taxon>
    </lineage>
</organism>
<dbReference type="PANTHER" id="PTHR11202">
    <property type="entry name" value="SPROUTY-RELATED, EVH1 DOMAIN-CONTAINING PROTEIN FAMILY MEMBER"/>
    <property type="match status" value="1"/>
</dbReference>
<feature type="compositionally biased region" description="Basic and acidic residues" evidence="9">
    <location>
        <begin position="277"/>
        <end position="286"/>
    </location>
</feature>
<dbReference type="SUPFAM" id="SSF50729">
    <property type="entry name" value="PH domain-like"/>
    <property type="match status" value="1"/>
</dbReference>
<keyword evidence="8" id="KW-0966">Cell projection</keyword>
<comment type="similarity">
    <text evidence="3">Belongs to the Ena/VASP family.</text>
</comment>
<keyword evidence="7" id="KW-0206">Cytoskeleton</keyword>
<evidence type="ECO:0000259" key="10">
    <source>
        <dbReference type="PROSITE" id="PS50229"/>
    </source>
</evidence>
<dbReference type="InterPro" id="IPR011993">
    <property type="entry name" value="PH-like_dom_sf"/>
</dbReference>
<feature type="compositionally biased region" description="Low complexity" evidence="9">
    <location>
        <begin position="132"/>
        <end position="143"/>
    </location>
</feature>